<dbReference type="InterPro" id="IPR056582">
    <property type="entry name" value="EDRF1_N"/>
</dbReference>
<keyword evidence="3" id="KW-1185">Reference proteome</keyword>
<protein>
    <recommendedName>
        <fullName evidence="1">EDRF1 N-terminal domain-containing protein</fullName>
    </recommendedName>
</protein>
<reference evidence="2" key="2">
    <citation type="submission" date="2025-08" db="UniProtKB">
        <authorList>
            <consortium name="Ensembl"/>
        </authorList>
    </citation>
    <scope>IDENTIFICATION</scope>
</reference>
<evidence type="ECO:0000259" key="1">
    <source>
        <dbReference type="Pfam" id="PF23788"/>
    </source>
</evidence>
<organism evidence="2 3">
    <name type="scientific">Hucho hucho</name>
    <name type="common">huchen</name>
    <dbReference type="NCBI Taxonomy" id="62062"/>
    <lineage>
        <taxon>Eukaryota</taxon>
        <taxon>Metazoa</taxon>
        <taxon>Chordata</taxon>
        <taxon>Craniata</taxon>
        <taxon>Vertebrata</taxon>
        <taxon>Euteleostomi</taxon>
        <taxon>Actinopterygii</taxon>
        <taxon>Neopterygii</taxon>
        <taxon>Teleostei</taxon>
        <taxon>Protacanthopterygii</taxon>
        <taxon>Salmoniformes</taxon>
        <taxon>Salmonidae</taxon>
        <taxon>Salmoninae</taxon>
        <taxon>Hucho</taxon>
    </lineage>
</organism>
<sequence>MDSKYALGQVASKEQNLTTLFNKGENSQGLRNYFVRIILWMFEDIHMLVGSNMPIFEEGCYPAVSLRLRSESRKTWNNGLRTIIHGSQYKNVQMVYYCSTAMFTCKIPRRFFLCRNNHKY</sequence>
<dbReference type="PANTHER" id="PTHR15000">
    <property type="entry name" value="ERYTHROID DIFFERENTIATION-RELATED FACTOR 1"/>
    <property type="match status" value="1"/>
</dbReference>
<reference evidence="3" key="1">
    <citation type="submission" date="2018-06" db="EMBL/GenBank/DDBJ databases">
        <title>Genome assembly of Danube salmon.</title>
        <authorList>
            <person name="Macqueen D.J."/>
            <person name="Gundappa M.K."/>
        </authorList>
    </citation>
    <scope>NUCLEOTIDE SEQUENCE [LARGE SCALE GENOMIC DNA]</scope>
</reference>
<evidence type="ECO:0000313" key="3">
    <source>
        <dbReference type="Proteomes" id="UP000314982"/>
    </source>
</evidence>
<feature type="domain" description="EDRF1 N-terminal" evidence="1">
    <location>
        <begin position="4"/>
        <end position="73"/>
    </location>
</feature>
<dbReference type="Ensembl" id="ENSHHUT00000039456.1">
    <property type="protein sequence ID" value="ENSHHUP00000037951.1"/>
    <property type="gene ID" value="ENSHHUG00000023740.1"/>
</dbReference>
<proteinExistence type="predicted"/>
<dbReference type="PANTHER" id="PTHR15000:SF1">
    <property type="entry name" value="ERYTHROID DIFFERENTIATION-RELATED FACTOR 1"/>
    <property type="match status" value="1"/>
</dbReference>
<reference evidence="2" key="3">
    <citation type="submission" date="2025-09" db="UniProtKB">
        <authorList>
            <consortium name="Ensembl"/>
        </authorList>
    </citation>
    <scope>IDENTIFICATION</scope>
</reference>
<dbReference type="Pfam" id="PF23788">
    <property type="entry name" value="EDRF1_N"/>
    <property type="match status" value="1"/>
</dbReference>
<dbReference type="GO" id="GO:0045893">
    <property type="term" value="P:positive regulation of DNA-templated transcription"/>
    <property type="evidence" value="ECO:0007669"/>
    <property type="project" value="TreeGrafter"/>
</dbReference>
<dbReference type="AlphaFoldDB" id="A0A4W5MGM3"/>
<dbReference type="GeneTree" id="ENSGT00390000014797"/>
<name>A0A4W5MGM3_9TELE</name>
<dbReference type="Proteomes" id="UP000314982">
    <property type="component" value="Unassembled WGS sequence"/>
</dbReference>
<accession>A0A4W5MGM3</accession>
<evidence type="ECO:0000313" key="2">
    <source>
        <dbReference type="Ensembl" id="ENSHHUP00000037951.1"/>
    </source>
</evidence>